<dbReference type="RefSeq" id="WP_004625999.1">
    <property type="nucleotide sequence ID" value="NZ_AORV01000035.1"/>
</dbReference>
<dbReference type="eggNOG" id="ENOG50322UQ">
    <property type="taxonomic scope" value="Bacteria"/>
</dbReference>
<accession>S0FIW9</accession>
<name>S0FIW9_RUMCE</name>
<keyword evidence="2" id="KW-1185">Reference proteome</keyword>
<evidence type="ECO:0000313" key="2">
    <source>
        <dbReference type="Proteomes" id="UP000014155"/>
    </source>
</evidence>
<dbReference type="Proteomes" id="UP000014155">
    <property type="component" value="Unassembled WGS sequence"/>
</dbReference>
<comment type="caution">
    <text evidence="1">The sequence shown here is derived from an EMBL/GenBank/DDBJ whole genome shotgun (WGS) entry which is preliminary data.</text>
</comment>
<protein>
    <submittedName>
        <fullName evidence="1">Uncharacterized protein</fullName>
    </submittedName>
</protein>
<sequence length="209" mass="24471">MSLFLGKIHFWLYNKILWTEKIEEDVMKWAEDKGLPADKWAGQNSEKYGASMGKEPLENIIDTSNIHGWLQERIESAELRQASLVTLILSEDMSYKNELLELFRRQGESAAAAYQDKPATPEEIFNALNDFILEGMPCDRVNEVMSSNEKEFVWRTTTCLHTPYWERVNGDIKHFYDLRREWVTAFVNAIDHDYQYSTASDGVHRIERR</sequence>
<gene>
    <name evidence="1" type="ORF">CTER_2518</name>
</gene>
<organism evidence="1 2">
    <name type="scientific">Ruminiclostridium cellobioparum subsp. termitidis CT1112</name>
    <dbReference type="NCBI Taxonomy" id="1195236"/>
    <lineage>
        <taxon>Bacteria</taxon>
        <taxon>Bacillati</taxon>
        <taxon>Bacillota</taxon>
        <taxon>Clostridia</taxon>
        <taxon>Eubacteriales</taxon>
        <taxon>Oscillospiraceae</taxon>
        <taxon>Ruminiclostridium</taxon>
    </lineage>
</organism>
<dbReference type="STRING" id="1195236.CTER_2518"/>
<proteinExistence type="predicted"/>
<dbReference type="PATRIC" id="fig|1195236.3.peg.2836"/>
<dbReference type="AlphaFoldDB" id="S0FIW9"/>
<reference evidence="1 2" key="1">
    <citation type="journal article" date="2013" name="Genome Announc.">
        <title>Draft Genome Sequence of the Cellulolytic, Mesophilic, Anaerobic Bacterium Clostridium termitidis Strain CT1112 (DSM 5398).</title>
        <authorList>
            <person name="Lal S."/>
            <person name="Ramachandran U."/>
            <person name="Zhang X."/>
            <person name="Munir R."/>
            <person name="Sparling R."/>
            <person name="Levin D.B."/>
        </authorList>
    </citation>
    <scope>NUCLEOTIDE SEQUENCE [LARGE SCALE GENOMIC DNA]</scope>
    <source>
        <strain evidence="1 2">CT1112</strain>
    </source>
</reference>
<evidence type="ECO:0000313" key="1">
    <source>
        <dbReference type="EMBL" id="EMS71647.1"/>
    </source>
</evidence>
<dbReference type="EMBL" id="AORV01000035">
    <property type="protein sequence ID" value="EMS71647.1"/>
    <property type="molecule type" value="Genomic_DNA"/>
</dbReference>